<evidence type="ECO:0000256" key="2">
    <source>
        <dbReference type="SAM" id="Phobius"/>
    </source>
</evidence>
<dbReference type="AlphaFoldDB" id="A0A1X6P3V1"/>
<feature type="transmembrane region" description="Helical" evidence="2">
    <location>
        <begin position="157"/>
        <end position="177"/>
    </location>
</feature>
<feature type="compositionally biased region" description="Basic residues" evidence="1">
    <location>
        <begin position="31"/>
        <end position="48"/>
    </location>
</feature>
<feature type="region of interest" description="Disordered" evidence="1">
    <location>
        <begin position="21"/>
        <end position="51"/>
    </location>
</feature>
<feature type="compositionally biased region" description="Basic and acidic residues" evidence="1">
    <location>
        <begin position="259"/>
        <end position="288"/>
    </location>
</feature>
<reference evidence="3 4" key="1">
    <citation type="submission" date="2017-03" db="EMBL/GenBank/DDBJ databases">
        <title>WGS assembly of Porphyra umbilicalis.</title>
        <authorList>
            <person name="Brawley S.H."/>
            <person name="Blouin N.A."/>
            <person name="Ficko-Blean E."/>
            <person name="Wheeler G.L."/>
            <person name="Lohr M."/>
            <person name="Goodson H.V."/>
            <person name="Jenkins J.W."/>
            <person name="Blaby-Haas C.E."/>
            <person name="Helliwell K.E."/>
            <person name="Chan C."/>
            <person name="Marriage T."/>
            <person name="Bhattacharya D."/>
            <person name="Klein A.S."/>
            <person name="Badis Y."/>
            <person name="Brodie J."/>
            <person name="Cao Y."/>
            <person name="Collen J."/>
            <person name="Dittami S.M."/>
            <person name="Gachon C.M."/>
            <person name="Green B.R."/>
            <person name="Karpowicz S."/>
            <person name="Kim J.W."/>
            <person name="Kudahl U."/>
            <person name="Lin S."/>
            <person name="Michel G."/>
            <person name="Mittag M."/>
            <person name="Olson B.J."/>
            <person name="Pangilinan J."/>
            <person name="Peng Y."/>
            <person name="Qiu H."/>
            <person name="Shu S."/>
            <person name="Singer J.T."/>
            <person name="Smith A.G."/>
            <person name="Sprecher B.N."/>
            <person name="Wagner V."/>
            <person name="Wang W."/>
            <person name="Wang Z.-Y."/>
            <person name="Yan J."/>
            <person name="Yarish C."/>
            <person name="Zoeuner-Riek S."/>
            <person name="Zhuang Y."/>
            <person name="Zou Y."/>
            <person name="Lindquist E.A."/>
            <person name="Grimwood J."/>
            <person name="Barry K."/>
            <person name="Rokhsar D.S."/>
            <person name="Schmutz J."/>
            <person name="Stiller J.W."/>
            <person name="Grossman A.R."/>
            <person name="Prochnik S.E."/>
        </authorList>
    </citation>
    <scope>NUCLEOTIDE SEQUENCE [LARGE SCALE GENOMIC DNA]</scope>
    <source>
        <strain evidence="3">4086291</strain>
    </source>
</reference>
<organism evidence="3 4">
    <name type="scientific">Porphyra umbilicalis</name>
    <name type="common">Purple laver</name>
    <name type="synonym">Red alga</name>
    <dbReference type="NCBI Taxonomy" id="2786"/>
    <lineage>
        <taxon>Eukaryota</taxon>
        <taxon>Rhodophyta</taxon>
        <taxon>Bangiophyceae</taxon>
        <taxon>Bangiales</taxon>
        <taxon>Bangiaceae</taxon>
        <taxon>Porphyra</taxon>
    </lineage>
</organism>
<dbReference type="Proteomes" id="UP000218209">
    <property type="component" value="Unassembled WGS sequence"/>
</dbReference>
<protein>
    <submittedName>
        <fullName evidence="3">Uncharacterized protein</fullName>
    </submittedName>
</protein>
<keyword evidence="4" id="KW-1185">Reference proteome</keyword>
<evidence type="ECO:0000313" key="4">
    <source>
        <dbReference type="Proteomes" id="UP000218209"/>
    </source>
</evidence>
<sequence length="308" mass="34494">MQVERRAGRARTRNQIHDSSLIDGHGQCMKNQKKKKKAKWRGKQRAVQRHGCAAPVPHLKGRTSADPFPPILSRLDAPYPLNARVPRPPHLVRRRVGGGARCRRRRRGRNVRRRGRPLRRAAVLSDRPADGRRRHGGGARNLHVALANLCFQVATLVLVRVLVLPVLVLVDALLLLVSIRSCRRRYAWLHGRRHVIPAAALGAGAPRPPQQPVQPQREAGPELLQRNLLPLRLEDVAVEAEKDKILLVVPRHRLARSPRHADAAAKEGAEHPPDAVAEDRRKVVEEHLGAVGQRRPVAADAGRLHHRR</sequence>
<name>A0A1X6P3V1_PORUM</name>
<keyword evidence="2" id="KW-1133">Transmembrane helix</keyword>
<evidence type="ECO:0000256" key="1">
    <source>
        <dbReference type="SAM" id="MobiDB-lite"/>
    </source>
</evidence>
<accession>A0A1X6P3V1</accession>
<feature type="region of interest" description="Disordered" evidence="1">
    <location>
        <begin position="257"/>
        <end position="308"/>
    </location>
</feature>
<proteinExistence type="predicted"/>
<keyword evidence="2" id="KW-0472">Membrane</keyword>
<evidence type="ECO:0000313" key="3">
    <source>
        <dbReference type="EMBL" id="OSX75518.1"/>
    </source>
</evidence>
<gene>
    <name evidence="3" type="ORF">BU14_0234s0044</name>
</gene>
<keyword evidence="2" id="KW-0812">Transmembrane</keyword>
<dbReference type="EMBL" id="KV918901">
    <property type="protein sequence ID" value="OSX75518.1"/>
    <property type="molecule type" value="Genomic_DNA"/>
</dbReference>